<dbReference type="InterPro" id="IPR027417">
    <property type="entry name" value="P-loop_NTPase"/>
</dbReference>
<comment type="caution">
    <text evidence="3">The sequence shown here is derived from an EMBL/GenBank/DDBJ whole genome shotgun (WGS) entry which is preliminary data.</text>
</comment>
<dbReference type="PANTHER" id="PTHR43566">
    <property type="entry name" value="CONSERVED PROTEIN"/>
    <property type="match status" value="1"/>
</dbReference>
<feature type="domain" description="AAA+ ATPase" evidence="2">
    <location>
        <begin position="16"/>
        <end position="133"/>
    </location>
</feature>
<organism evidence="3 4">
    <name type="scientific">Candidatus Andersenbacteria bacterium RIFCSPHIGHO2_12_FULL_45_11</name>
    <dbReference type="NCBI Taxonomy" id="1797281"/>
    <lineage>
        <taxon>Bacteria</taxon>
        <taxon>Candidatus Anderseniibacteriota</taxon>
    </lineage>
</organism>
<dbReference type="SUPFAM" id="SSF52540">
    <property type="entry name" value="P-loop containing nucleoside triphosphate hydrolases"/>
    <property type="match status" value="1"/>
</dbReference>
<dbReference type="Gene3D" id="3.40.50.300">
    <property type="entry name" value="P-loop containing nucleotide triphosphate hydrolases"/>
    <property type="match status" value="1"/>
</dbReference>
<dbReference type="SUPFAM" id="SSF46785">
    <property type="entry name" value="Winged helix' DNA-binding domain"/>
    <property type="match status" value="1"/>
</dbReference>
<accession>A0A1G1X5M2</accession>
<protein>
    <recommendedName>
        <fullName evidence="2">AAA+ ATPase domain-containing protein</fullName>
    </recommendedName>
</protein>
<keyword evidence="1" id="KW-0238">DNA-binding</keyword>
<dbReference type="GO" id="GO:0003677">
    <property type="term" value="F:DNA binding"/>
    <property type="evidence" value="ECO:0007669"/>
    <property type="project" value="UniProtKB-KW"/>
</dbReference>
<name>A0A1G1X5M2_9BACT</name>
<evidence type="ECO:0000313" key="3">
    <source>
        <dbReference type="EMBL" id="OGY34860.1"/>
    </source>
</evidence>
<evidence type="ECO:0000259" key="2">
    <source>
        <dbReference type="SMART" id="SM00382"/>
    </source>
</evidence>
<dbReference type="InterPro" id="IPR003593">
    <property type="entry name" value="AAA+_ATPase"/>
</dbReference>
<dbReference type="InterPro" id="IPR036390">
    <property type="entry name" value="WH_DNA-bd_sf"/>
</dbReference>
<dbReference type="PANTHER" id="PTHR43566:SF1">
    <property type="entry name" value="AAA+ ATPASE DOMAIN-CONTAINING PROTEIN"/>
    <property type="match status" value="1"/>
</dbReference>
<reference evidence="3 4" key="1">
    <citation type="journal article" date="2016" name="Nat. Commun.">
        <title>Thousands of microbial genomes shed light on interconnected biogeochemical processes in an aquifer system.</title>
        <authorList>
            <person name="Anantharaman K."/>
            <person name="Brown C.T."/>
            <person name="Hug L.A."/>
            <person name="Sharon I."/>
            <person name="Castelle C.J."/>
            <person name="Probst A.J."/>
            <person name="Thomas B.C."/>
            <person name="Singh A."/>
            <person name="Wilkins M.J."/>
            <person name="Karaoz U."/>
            <person name="Brodie E.L."/>
            <person name="Williams K.H."/>
            <person name="Hubbard S.S."/>
            <person name="Banfield J.F."/>
        </authorList>
    </citation>
    <scope>NUCLEOTIDE SEQUENCE [LARGE SCALE GENOMIC DNA]</scope>
</reference>
<dbReference type="InterPro" id="IPR041682">
    <property type="entry name" value="AAA_14"/>
</dbReference>
<dbReference type="AlphaFoldDB" id="A0A1G1X5M2"/>
<dbReference type="Pfam" id="PF13173">
    <property type="entry name" value="AAA_14"/>
    <property type="match status" value="1"/>
</dbReference>
<dbReference type="Pfam" id="PF13635">
    <property type="entry name" value="DUF4143"/>
    <property type="match status" value="1"/>
</dbReference>
<evidence type="ECO:0000313" key="4">
    <source>
        <dbReference type="Proteomes" id="UP000177528"/>
    </source>
</evidence>
<dbReference type="InterPro" id="IPR025420">
    <property type="entry name" value="DUF4143"/>
</dbReference>
<gene>
    <name evidence="3" type="ORF">A3D99_02920</name>
</gene>
<dbReference type="SMART" id="SM00382">
    <property type="entry name" value="AAA"/>
    <property type="match status" value="1"/>
</dbReference>
<dbReference type="Proteomes" id="UP000177528">
    <property type="component" value="Unassembled WGS sequence"/>
</dbReference>
<proteinExistence type="predicted"/>
<dbReference type="EMBL" id="MHHR01000009">
    <property type="protein sequence ID" value="OGY34860.1"/>
    <property type="molecule type" value="Genomic_DNA"/>
</dbReference>
<evidence type="ECO:0000256" key="1">
    <source>
        <dbReference type="ARBA" id="ARBA00023125"/>
    </source>
</evidence>
<sequence length="371" mass="42495">MFRRDIEEKIRRLLFQGSMVVILGPRQSGKTTLSKKLIHDFGENGAFYDCQLEEVRRHFALGQPDLLLPLTAGKKVVVFDEAQTIQDIGSILKAYHDTYPEVQIIATGSSSFDLANKIVEPMTGRAIEFLLLPLSLNEIRSVQEVTKEDMYDFMQYGTYPAIVAAQTKELKEVAIKNIATNYLYKDVFMFEAIRNPKVFEDLTKLLAYQIGQMVSIAELASTLGVSRSVVQRYLRLLEQAYIIKIIHSFSSNPRTEIKKAFKVVFLDIGVRNVLAGGNEPLEKRKDKGGIWENFFISERLKIGALETFPPEILFWRTRTGMEIDVIEKNGDAITAYECKWKKEEISFKEFLKKYSDAQTFTVSPSDYYRMV</sequence>